<gene>
    <name evidence="5" type="ORF">DWY53_05485</name>
    <name evidence="4" type="ORF">DXD46_21755</name>
</gene>
<dbReference type="PANTHER" id="PTHR22916:SF51">
    <property type="entry name" value="GLYCOSYLTRANSFERASE EPSH-RELATED"/>
    <property type="match status" value="1"/>
</dbReference>
<dbReference type="EMBL" id="QSPP01000130">
    <property type="protein sequence ID" value="RGJ74888.1"/>
    <property type="molecule type" value="Genomic_DNA"/>
</dbReference>
<dbReference type="GO" id="GO:0016758">
    <property type="term" value="F:hexosyltransferase activity"/>
    <property type="evidence" value="ECO:0007669"/>
    <property type="project" value="UniProtKB-ARBA"/>
</dbReference>
<evidence type="ECO:0000259" key="3">
    <source>
        <dbReference type="Pfam" id="PF00535"/>
    </source>
</evidence>
<dbReference type="InterPro" id="IPR029044">
    <property type="entry name" value="Nucleotide-diphossugar_trans"/>
</dbReference>
<dbReference type="AlphaFoldDB" id="A0A1H7GVS4"/>
<keyword evidence="1" id="KW-0328">Glycosyltransferase</keyword>
<keyword evidence="2 4" id="KW-0808">Transferase</keyword>
<reference evidence="6 7" key="1">
    <citation type="submission" date="2018-08" db="EMBL/GenBank/DDBJ databases">
        <title>A genome reference for cultivated species of the human gut microbiota.</title>
        <authorList>
            <person name="Zou Y."/>
            <person name="Xue W."/>
            <person name="Luo G."/>
        </authorList>
    </citation>
    <scope>NUCLEOTIDE SEQUENCE [LARGE SCALE GENOMIC DNA]</scope>
    <source>
        <strain evidence="5 7">AF25-30LB</strain>
        <strain evidence="4 6">TM05-16</strain>
    </source>
</reference>
<evidence type="ECO:0000313" key="5">
    <source>
        <dbReference type="EMBL" id="RGR41823.1"/>
    </source>
</evidence>
<dbReference type="InterPro" id="IPR001173">
    <property type="entry name" value="Glyco_trans_2-like"/>
</dbReference>
<dbReference type="EMBL" id="QRUD01000012">
    <property type="protein sequence ID" value="RGR41823.1"/>
    <property type="molecule type" value="Genomic_DNA"/>
</dbReference>
<name>A0A1H7GVS4_PHOVU</name>
<dbReference type="CDD" id="cd00761">
    <property type="entry name" value="Glyco_tranf_GTA_type"/>
    <property type="match status" value="1"/>
</dbReference>
<comment type="caution">
    <text evidence="4">The sequence shown here is derived from an EMBL/GenBank/DDBJ whole genome shotgun (WGS) entry which is preliminary data.</text>
</comment>
<protein>
    <submittedName>
        <fullName evidence="4">Glycosyltransferase family 2 protein</fullName>
    </submittedName>
</protein>
<feature type="domain" description="Glycosyltransferase 2-like" evidence="3">
    <location>
        <begin position="7"/>
        <end position="110"/>
    </location>
</feature>
<evidence type="ECO:0000256" key="2">
    <source>
        <dbReference type="ARBA" id="ARBA00022679"/>
    </source>
</evidence>
<accession>A0A1H7GVS4</accession>
<dbReference type="Proteomes" id="UP000260640">
    <property type="component" value="Unassembled WGS sequence"/>
</dbReference>
<proteinExistence type="predicted"/>
<dbReference type="Pfam" id="PF00535">
    <property type="entry name" value="Glycos_transf_2"/>
    <property type="match status" value="1"/>
</dbReference>
<dbReference type="RefSeq" id="WP_074783248.1">
    <property type="nucleotide sequence ID" value="NZ_FOBA01000004.1"/>
</dbReference>
<evidence type="ECO:0000313" key="4">
    <source>
        <dbReference type="EMBL" id="RGJ74888.1"/>
    </source>
</evidence>
<evidence type="ECO:0000313" key="7">
    <source>
        <dbReference type="Proteomes" id="UP000266497"/>
    </source>
</evidence>
<dbReference type="PANTHER" id="PTHR22916">
    <property type="entry name" value="GLYCOSYLTRANSFERASE"/>
    <property type="match status" value="1"/>
</dbReference>
<evidence type="ECO:0000313" key="6">
    <source>
        <dbReference type="Proteomes" id="UP000260640"/>
    </source>
</evidence>
<dbReference type="SUPFAM" id="SSF53448">
    <property type="entry name" value="Nucleotide-diphospho-sugar transferases"/>
    <property type="match status" value="1"/>
</dbReference>
<evidence type="ECO:0000256" key="1">
    <source>
        <dbReference type="ARBA" id="ARBA00022676"/>
    </source>
</evidence>
<dbReference type="Proteomes" id="UP000266497">
    <property type="component" value="Unassembled WGS sequence"/>
</dbReference>
<organism evidence="4 6">
    <name type="scientific">Phocaeicola vulgatus</name>
    <name type="common">Bacteroides vulgatus</name>
    <dbReference type="NCBI Taxonomy" id="821"/>
    <lineage>
        <taxon>Bacteria</taxon>
        <taxon>Pseudomonadati</taxon>
        <taxon>Bacteroidota</taxon>
        <taxon>Bacteroidia</taxon>
        <taxon>Bacteroidales</taxon>
        <taxon>Bacteroidaceae</taxon>
        <taxon>Phocaeicola</taxon>
    </lineage>
</organism>
<sequence length="327" mass="38532">MKTPLVSIIIPMYNVENCIATCVQSVIKQSYTNFELLLIDDGCIDKTCDICREFIENDKRIYLIRKQNGGVSSARNLGLKKAHGNYVCFIDSDDYVSSDYVRKLVQDVEKVSSETLIFHNYNLVGQDLYDNISRVGFFGDNEAIEIFFTLELYKLSGPYAKLYNLDIIRRHNLRYPDDISLGEDLIFTLSYLNVVDKIYLRNISNYHIVRRNNSLNFSYYQFNNEYKIYQEVSKYCDSLLNKTRLLNKEVEKWKCVEPFFLRVIQCFFRNKGNISLREGIACLKVIKKNDFLSFSLYYKPSTLSKFIMKYLLVNRFFGLYMLLGRFR</sequence>
<dbReference type="Gene3D" id="3.90.550.10">
    <property type="entry name" value="Spore Coat Polysaccharide Biosynthesis Protein SpsA, Chain A"/>
    <property type="match status" value="1"/>
</dbReference>